<comment type="similarity">
    <text evidence="1">Belongs to the UxaE family.</text>
</comment>
<proteinExistence type="inferred from homology"/>
<dbReference type="GO" id="GO:0046872">
    <property type="term" value="F:metal ion binding"/>
    <property type="evidence" value="ECO:0007669"/>
    <property type="project" value="UniProtKB-UniRule"/>
</dbReference>
<keyword evidence="1" id="KW-0479">Metal-binding</keyword>
<organism evidence="2 3">
    <name type="scientific">Aerophobetes bacterium</name>
    <dbReference type="NCBI Taxonomy" id="2030807"/>
    <lineage>
        <taxon>Bacteria</taxon>
        <taxon>Candidatus Aerophobota</taxon>
    </lineage>
</organism>
<dbReference type="EC" id="5.1.2.7" evidence="1"/>
<dbReference type="Pfam" id="PF16257">
    <property type="entry name" value="UxaE"/>
    <property type="match status" value="1"/>
</dbReference>
<dbReference type="HAMAP" id="MF_02243">
    <property type="entry name" value="UxaE"/>
    <property type="match status" value="1"/>
</dbReference>
<accession>A0A523RUB9</accession>
<evidence type="ECO:0000313" key="2">
    <source>
        <dbReference type="EMBL" id="TET09249.1"/>
    </source>
</evidence>
<dbReference type="GO" id="GO:0016856">
    <property type="term" value="F:racemase and epimerase activity, acting on hydroxy acids and derivatives"/>
    <property type="evidence" value="ECO:0007669"/>
    <property type="project" value="UniProtKB-UniRule"/>
</dbReference>
<sequence>MNAKRAVGEFKKEFGKRYSPYLQSVREVNHNFLLMVKGEKRKYLIIMGGSLLGEFKGSVIGRIKQGNTQLSIKLCELSHETIEKLRQIFPWLSPSPLGLKASFGTGDRLGIATPGHIRALRDRRVLAVLAQQSIREISRTKRTLGEVMDSALWGCFEEGYEGPFGADADHIKEMDDLKEAVAIGYSMFTIDPSDFVRADLNARGKTEIDQIYQSMEGMDKLERLYLKRKYGIKGNKLQFEKELLKNITVTYLPAIRFAIECYEYLRDYMKGGFDFEVSVDETPFPTSPLAHIFITEELHRSQVDFQNLALRFVGNFQKGIDYIGNLDDFERELDLHAAIARNFGGYKLSLHSGSDKFSVYPIFKEKTRGLFHVKTAGTSWLEAVRVIARKDPSLYRRLHEFALRSFEKDRSSYQVTTDISRSPDLTTIPDEKLETLMDREDSRQLLHLTYGSILSTRDKNGNFVYRDEIYRDLFQYEEEHYRAVSSHIDKHLQLLGL</sequence>
<feature type="binding site" evidence="1">
    <location>
        <position position="170"/>
    </location>
    <ligand>
        <name>a divalent metal cation</name>
        <dbReference type="ChEBI" id="CHEBI:60240"/>
    </ligand>
</feature>
<dbReference type="InterPro" id="IPR032586">
    <property type="entry name" value="UxaE"/>
</dbReference>
<feature type="active site" description="Proton donor" evidence="1">
    <location>
        <position position="276"/>
    </location>
</feature>
<comment type="function">
    <text evidence="1">Catalyzes the epimerization of D-tagaturonate (D-TagA) to D-fructuronate (D-FruA).</text>
</comment>
<evidence type="ECO:0000313" key="3">
    <source>
        <dbReference type="Proteomes" id="UP000316360"/>
    </source>
</evidence>
<evidence type="ECO:0000256" key="1">
    <source>
        <dbReference type="HAMAP-Rule" id="MF_02243"/>
    </source>
</evidence>
<name>A0A523RUB9_UNCAE</name>
<dbReference type="EMBL" id="SOKJ01000304">
    <property type="protein sequence ID" value="TET09249.1"/>
    <property type="molecule type" value="Genomic_DNA"/>
</dbReference>
<dbReference type="Proteomes" id="UP000316360">
    <property type="component" value="Unassembled WGS sequence"/>
</dbReference>
<protein>
    <recommendedName>
        <fullName evidence="1">Tagaturonate/fructuronate epimerase</fullName>
        <shortName evidence="1">D-TagA/D-FruA epimerase</shortName>
        <ecNumber evidence="1">5.1.2.7</ecNumber>
    </recommendedName>
</protein>
<dbReference type="SMR" id="A0A523RUB9"/>
<comment type="catalytic activity">
    <reaction evidence="1">
        <text>keto-D-tagaturonate = keto-D-fructuronate</text>
        <dbReference type="Rhea" id="RHEA:51656"/>
        <dbReference type="ChEBI" id="CHEBI:17886"/>
        <dbReference type="ChEBI" id="CHEBI:59881"/>
        <dbReference type="EC" id="5.1.2.7"/>
    </reaction>
</comment>
<feature type="binding site" evidence="1">
    <location>
        <position position="318"/>
    </location>
    <ligand>
        <name>a divalent metal cation</name>
        <dbReference type="ChEBI" id="CHEBI:60240"/>
    </ligand>
</feature>
<gene>
    <name evidence="1" type="primary">uxaE</name>
    <name evidence="2" type="ORF">E3J84_05335</name>
</gene>
<comment type="caution">
    <text evidence="2">The sequence shown here is derived from an EMBL/GenBank/DDBJ whole genome shotgun (WGS) entry which is preliminary data.</text>
</comment>
<reference evidence="2 3" key="1">
    <citation type="submission" date="2019-03" db="EMBL/GenBank/DDBJ databases">
        <title>Metabolic potential of uncultured bacteria and archaea associated with petroleum seepage in deep-sea sediments.</title>
        <authorList>
            <person name="Dong X."/>
            <person name="Hubert C."/>
        </authorList>
    </citation>
    <scope>NUCLEOTIDE SEQUENCE [LARGE SCALE GENOMIC DNA]</scope>
    <source>
        <strain evidence="2">E44_bin7</strain>
    </source>
</reference>
<dbReference type="AlphaFoldDB" id="A0A523RUB9"/>
<comment type="cofactor">
    <cofactor evidence="1">
        <name>a divalent metal cation</name>
        <dbReference type="ChEBI" id="CHEBI:60240"/>
    </cofactor>
</comment>
<feature type="binding site" evidence="1">
    <location>
        <position position="351"/>
    </location>
    <ligand>
        <name>a divalent metal cation</name>
        <dbReference type="ChEBI" id="CHEBI:60240"/>
    </ligand>
</feature>
<feature type="active site" description="Proton acceptor" evidence="1">
    <location>
        <position position="169"/>
    </location>
</feature>
<keyword evidence="1" id="KW-0413">Isomerase</keyword>